<evidence type="ECO:0000256" key="1">
    <source>
        <dbReference type="SAM" id="MobiDB-lite"/>
    </source>
</evidence>
<organism evidence="2 3">
    <name type="scientific">Helicobacter apodemus</name>
    <dbReference type="NCBI Taxonomy" id="135569"/>
    <lineage>
        <taxon>Bacteria</taxon>
        <taxon>Pseudomonadati</taxon>
        <taxon>Campylobacterota</taxon>
        <taxon>Epsilonproteobacteria</taxon>
        <taxon>Campylobacterales</taxon>
        <taxon>Helicobacteraceae</taxon>
        <taxon>Helicobacter</taxon>
    </lineage>
</organism>
<evidence type="ECO:0000313" key="3">
    <source>
        <dbReference type="Proteomes" id="UP000244890"/>
    </source>
</evidence>
<dbReference type="Proteomes" id="UP000244890">
    <property type="component" value="Chromosome"/>
</dbReference>
<gene>
    <name evidence="2" type="ORF">CDV25_09640</name>
</gene>
<accession>A0A2U8FFG9</accession>
<dbReference type="KEGG" id="had:CDV25_09640"/>
<sequence>MLWDSYNNYLILIMLNLQTKFVLEWMHPKKLYVTTNIALTLKQNMLKTSLKTTNHSKFRKTPNQKHKNHRL</sequence>
<feature type="region of interest" description="Disordered" evidence="1">
    <location>
        <begin position="50"/>
        <end position="71"/>
    </location>
</feature>
<dbReference type="EMBL" id="CP021886">
    <property type="protein sequence ID" value="AWI34992.1"/>
    <property type="molecule type" value="Genomic_DNA"/>
</dbReference>
<feature type="compositionally biased region" description="Basic residues" evidence="1">
    <location>
        <begin position="54"/>
        <end position="71"/>
    </location>
</feature>
<evidence type="ECO:0000313" key="2">
    <source>
        <dbReference type="EMBL" id="AWI34992.1"/>
    </source>
</evidence>
<dbReference type="AlphaFoldDB" id="A0A2U8FFG9"/>
<proteinExistence type="predicted"/>
<protein>
    <submittedName>
        <fullName evidence="2">Uncharacterized protein</fullName>
    </submittedName>
</protein>
<reference evidence="2 3" key="1">
    <citation type="submission" date="2017-06" db="EMBL/GenBank/DDBJ databases">
        <title>Complete genome of Helicobacter apodemus.</title>
        <authorList>
            <person name="Cho S."/>
        </authorList>
    </citation>
    <scope>NUCLEOTIDE SEQUENCE [LARGE SCALE GENOMIC DNA]</scope>
    <source>
        <strain evidence="3">SNUVETPUB-15-01</strain>
    </source>
</reference>
<name>A0A2U8FFG9_9HELI</name>